<evidence type="ECO:0000313" key="2">
    <source>
        <dbReference type="Proteomes" id="UP000828048"/>
    </source>
</evidence>
<organism evidence="1 2">
    <name type="scientific">Vaccinium darrowii</name>
    <dbReference type="NCBI Taxonomy" id="229202"/>
    <lineage>
        <taxon>Eukaryota</taxon>
        <taxon>Viridiplantae</taxon>
        <taxon>Streptophyta</taxon>
        <taxon>Embryophyta</taxon>
        <taxon>Tracheophyta</taxon>
        <taxon>Spermatophyta</taxon>
        <taxon>Magnoliopsida</taxon>
        <taxon>eudicotyledons</taxon>
        <taxon>Gunneridae</taxon>
        <taxon>Pentapetalae</taxon>
        <taxon>asterids</taxon>
        <taxon>Ericales</taxon>
        <taxon>Ericaceae</taxon>
        <taxon>Vaccinioideae</taxon>
        <taxon>Vaccinieae</taxon>
        <taxon>Vaccinium</taxon>
    </lineage>
</organism>
<proteinExistence type="predicted"/>
<dbReference type="EMBL" id="CM037162">
    <property type="protein sequence ID" value="KAH7863917.1"/>
    <property type="molecule type" value="Genomic_DNA"/>
</dbReference>
<evidence type="ECO:0000313" key="1">
    <source>
        <dbReference type="EMBL" id="KAH7863917.1"/>
    </source>
</evidence>
<protein>
    <submittedName>
        <fullName evidence="1">Uncharacterized protein</fullName>
    </submittedName>
</protein>
<accession>A0ACB7ZEB3</accession>
<sequence>MGTNTNTVRNMGAQRPLVIFSKSTCCVSESVKILFYGFGANPMIYELDQLQNGQQLESELVALGRGPSVPMVFIGGELIGGPNEVNSLHLRGELVKKLLKAKAIHVWK</sequence>
<keyword evidence="2" id="KW-1185">Reference proteome</keyword>
<dbReference type="Proteomes" id="UP000828048">
    <property type="component" value="Chromosome 12"/>
</dbReference>
<reference evidence="1 2" key="1">
    <citation type="journal article" date="2021" name="Hortic Res">
        <title>High-quality reference genome and annotation aids understanding of berry development for evergreen blueberry (Vaccinium darrowii).</title>
        <authorList>
            <person name="Yu J."/>
            <person name="Hulse-Kemp A.M."/>
            <person name="Babiker E."/>
            <person name="Staton M."/>
        </authorList>
    </citation>
    <scope>NUCLEOTIDE SEQUENCE [LARGE SCALE GENOMIC DNA]</scope>
    <source>
        <strain evidence="2">cv. NJ 8807/NJ 8810</strain>
        <tissue evidence="1">Young leaf</tissue>
    </source>
</reference>
<comment type="caution">
    <text evidence="1">The sequence shown here is derived from an EMBL/GenBank/DDBJ whole genome shotgun (WGS) entry which is preliminary data.</text>
</comment>
<name>A0ACB7ZEB3_9ERIC</name>
<gene>
    <name evidence="1" type="ORF">Vadar_023453</name>
</gene>